<dbReference type="InterPro" id="IPR023009">
    <property type="entry name" value="Tyrosine_recombinase_XerC/XerD"/>
</dbReference>
<evidence type="ECO:0000259" key="11">
    <source>
        <dbReference type="PROSITE" id="PS51900"/>
    </source>
</evidence>
<dbReference type="GO" id="GO:0051301">
    <property type="term" value="P:cell division"/>
    <property type="evidence" value="ECO:0007669"/>
    <property type="project" value="UniProtKB-KW"/>
</dbReference>
<feature type="active site" evidence="9">
    <location>
        <position position="263"/>
    </location>
</feature>
<dbReference type="EMBL" id="LT906441">
    <property type="protein sequence ID" value="SNV34273.1"/>
    <property type="molecule type" value="Genomic_DNA"/>
</dbReference>
<dbReference type="Pfam" id="PF02899">
    <property type="entry name" value="Phage_int_SAM_1"/>
    <property type="match status" value="1"/>
</dbReference>
<dbReference type="HAMAP" id="MF_01808">
    <property type="entry name" value="Recomb_XerC_XerD"/>
    <property type="match status" value="1"/>
</dbReference>
<keyword evidence="4 9" id="KW-0159">Chromosome partition</keyword>
<dbReference type="GO" id="GO:0009037">
    <property type="term" value="F:tyrosine-based site-specific recombinase activity"/>
    <property type="evidence" value="ECO:0007669"/>
    <property type="project" value="UniProtKB-UniRule"/>
</dbReference>
<keyword evidence="7 9" id="KW-0233">DNA recombination</keyword>
<evidence type="ECO:0000259" key="10">
    <source>
        <dbReference type="PROSITE" id="PS51898"/>
    </source>
</evidence>
<feature type="active site" evidence="9">
    <location>
        <position position="260"/>
    </location>
</feature>
<keyword evidence="8 9" id="KW-0131">Cell cycle</keyword>
<evidence type="ECO:0000256" key="3">
    <source>
        <dbReference type="ARBA" id="ARBA00022618"/>
    </source>
</evidence>
<evidence type="ECO:0000313" key="12">
    <source>
        <dbReference type="EMBL" id="SNV34273.1"/>
    </source>
</evidence>
<dbReference type="GO" id="GO:0006313">
    <property type="term" value="P:DNA transposition"/>
    <property type="evidence" value="ECO:0007669"/>
    <property type="project" value="UniProtKB-UniRule"/>
</dbReference>
<dbReference type="Gene3D" id="1.10.443.10">
    <property type="entry name" value="Intergrase catalytic core"/>
    <property type="match status" value="1"/>
</dbReference>
<comment type="similarity">
    <text evidence="9">Belongs to the 'phage' integrase family. XerC subfamily.</text>
</comment>
<feature type="active site" evidence="9">
    <location>
        <position position="166"/>
    </location>
</feature>
<evidence type="ECO:0000256" key="8">
    <source>
        <dbReference type="ARBA" id="ARBA00023306"/>
    </source>
</evidence>
<dbReference type="InterPro" id="IPR011010">
    <property type="entry name" value="DNA_brk_join_enz"/>
</dbReference>
<dbReference type="Pfam" id="PF00589">
    <property type="entry name" value="Phage_integrase"/>
    <property type="match status" value="1"/>
</dbReference>
<dbReference type="PROSITE" id="PS51898">
    <property type="entry name" value="TYR_RECOMBINASE"/>
    <property type="match status" value="1"/>
</dbReference>
<dbReference type="InterPro" id="IPR004107">
    <property type="entry name" value="Integrase_SAM-like_N"/>
</dbReference>
<dbReference type="eggNOG" id="COG4974">
    <property type="taxonomic scope" value="Bacteria"/>
</dbReference>
<feature type="domain" description="Core-binding (CB)" evidence="11">
    <location>
        <begin position="15"/>
        <end position="100"/>
    </location>
</feature>
<dbReference type="InterPro" id="IPR050090">
    <property type="entry name" value="Tyrosine_recombinase_XerCD"/>
</dbReference>
<dbReference type="InterPro" id="IPR044068">
    <property type="entry name" value="CB"/>
</dbReference>
<dbReference type="GO" id="GO:0003677">
    <property type="term" value="F:DNA binding"/>
    <property type="evidence" value="ECO:0007669"/>
    <property type="project" value="UniProtKB-UniRule"/>
</dbReference>
<evidence type="ECO:0000256" key="6">
    <source>
        <dbReference type="ARBA" id="ARBA00023125"/>
    </source>
</evidence>
<dbReference type="InterPro" id="IPR013762">
    <property type="entry name" value="Integrase-like_cat_sf"/>
</dbReference>
<evidence type="ECO:0000256" key="7">
    <source>
        <dbReference type="ARBA" id="ARBA00023172"/>
    </source>
</evidence>
<dbReference type="AlphaFoldDB" id="A0A239WK30"/>
<proteinExistence type="inferred from homology"/>
<dbReference type="KEGG" id="cgrn:4412665_01092"/>
<dbReference type="PROSITE" id="PS51900">
    <property type="entry name" value="CB"/>
    <property type="match status" value="1"/>
</dbReference>
<keyword evidence="5 9" id="KW-0229">DNA integration</keyword>
<comment type="subcellular location">
    <subcellularLocation>
        <location evidence="1 9">Cytoplasm</location>
    </subcellularLocation>
</comment>
<dbReference type="GO" id="GO:0007059">
    <property type="term" value="P:chromosome segregation"/>
    <property type="evidence" value="ECO:0007669"/>
    <property type="project" value="UniProtKB-UniRule"/>
</dbReference>
<dbReference type="PANTHER" id="PTHR30349">
    <property type="entry name" value="PHAGE INTEGRASE-RELATED"/>
    <property type="match status" value="1"/>
</dbReference>
<protein>
    <recommendedName>
        <fullName evidence="9">Tyrosine recombinase XerC</fullName>
    </recommendedName>
</protein>
<evidence type="ECO:0000256" key="1">
    <source>
        <dbReference type="ARBA" id="ARBA00004496"/>
    </source>
</evidence>
<name>A0A239WK30_9ACTN</name>
<reference evidence="12 13" key="1">
    <citation type="submission" date="2017-06" db="EMBL/GenBank/DDBJ databases">
        <authorList>
            <consortium name="Pathogen Informatics"/>
        </authorList>
    </citation>
    <scope>NUCLEOTIDE SEQUENCE [LARGE SCALE GENOMIC DNA]</scope>
    <source>
        <strain evidence="12 13">NCTC11865</strain>
    </source>
</reference>
<dbReference type="CDD" id="cd00798">
    <property type="entry name" value="INT_XerDC_C"/>
    <property type="match status" value="1"/>
</dbReference>
<keyword evidence="6 9" id="KW-0238">DNA-binding</keyword>
<evidence type="ECO:0000256" key="2">
    <source>
        <dbReference type="ARBA" id="ARBA00022490"/>
    </source>
</evidence>
<dbReference type="Gene3D" id="1.10.150.130">
    <property type="match status" value="1"/>
</dbReference>
<evidence type="ECO:0000313" key="13">
    <source>
        <dbReference type="Proteomes" id="UP000215332"/>
    </source>
</evidence>
<dbReference type="SUPFAM" id="SSF56349">
    <property type="entry name" value="DNA breaking-rejoining enzymes"/>
    <property type="match status" value="1"/>
</dbReference>
<feature type="active site" evidence="9">
    <location>
        <position position="286"/>
    </location>
</feature>
<evidence type="ECO:0000256" key="9">
    <source>
        <dbReference type="HAMAP-Rule" id="MF_01808"/>
    </source>
</evidence>
<feature type="active site" description="O-(3'-phospho-DNA)-tyrosine intermediate" evidence="9">
    <location>
        <position position="295"/>
    </location>
</feature>
<feature type="domain" description="Tyr recombinase" evidence="10">
    <location>
        <begin position="121"/>
        <end position="308"/>
    </location>
</feature>
<evidence type="ECO:0000256" key="4">
    <source>
        <dbReference type="ARBA" id="ARBA00022829"/>
    </source>
</evidence>
<evidence type="ECO:0000256" key="5">
    <source>
        <dbReference type="ARBA" id="ARBA00022908"/>
    </source>
</evidence>
<accession>A0A239WK30</accession>
<organism evidence="12 13">
    <name type="scientific">Cutibacterium granulosum</name>
    <dbReference type="NCBI Taxonomy" id="33011"/>
    <lineage>
        <taxon>Bacteria</taxon>
        <taxon>Bacillati</taxon>
        <taxon>Actinomycetota</taxon>
        <taxon>Actinomycetes</taxon>
        <taxon>Propionibacteriales</taxon>
        <taxon>Propionibacteriaceae</taxon>
        <taxon>Cutibacterium</taxon>
    </lineage>
</organism>
<feature type="active site" evidence="9">
    <location>
        <position position="190"/>
    </location>
</feature>
<dbReference type="InterPro" id="IPR010998">
    <property type="entry name" value="Integrase_recombinase_N"/>
</dbReference>
<sequence>MEAMTNQHDVGDLPSALRVPVDDFCADMELARRSDNTIRAYRRDLTSLMTCVHDCGVDALPDITVTDVRTWLASLHDDGKSPATIQRHWAAARSFFRWARTHGFIEADPSAGVRSAKVPKRLPQVLGAEQAARIMDQAVAAAQDDDSPRGCRDAAILEVLYGSGIRVSELCGLDLADLDRGRATVRVLGKGNKQRTVPLGDPAWQALDRWLARRGEWVTVASGQAVILGVRGGRIDPRVVRRVVHTHLRLDEDAPDLGPHGLRHAMATHLLEGGADLRSVQEMLGHESLATTQIYTHVSNERLQAAFHLAHPRA</sequence>
<dbReference type="GO" id="GO:0005737">
    <property type="term" value="C:cytoplasm"/>
    <property type="evidence" value="ECO:0007669"/>
    <property type="project" value="UniProtKB-SubCell"/>
</dbReference>
<keyword evidence="3 9" id="KW-0132">Cell division</keyword>
<dbReference type="Proteomes" id="UP000215332">
    <property type="component" value="Chromosome 1"/>
</dbReference>
<dbReference type="PANTHER" id="PTHR30349:SF77">
    <property type="entry name" value="TYROSINE RECOMBINASE XERC"/>
    <property type="match status" value="1"/>
</dbReference>
<comment type="subunit">
    <text evidence="9">Forms a cyclic heterotetrameric complex composed of two molecules of XerC and two molecules of XerD.</text>
</comment>
<gene>
    <name evidence="12" type="primary">xerC_1</name>
    <name evidence="9" type="synonym">xerC</name>
    <name evidence="12" type="ORF">SAMEA4412665_01092</name>
</gene>
<dbReference type="InterPro" id="IPR002104">
    <property type="entry name" value="Integrase_catalytic"/>
</dbReference>
<comment type="function">
    <text evidence="9">Site-specific tyrosine recombinase, which acts by catalyzing the cutting and rejoining of the recombining DNA molecules. The XerC-XerD complex is essential to convert dimers of the bacterial chromosome into monomers to permit their segregation at cell division. It also contributes to the segregational stability of plasmids.</text>
</comment>
<keyword evidence="2 9" id="KW-0963">Cytoplasm</keyword>